<gene>
    <name evidence="8" type="ORF">FPQ13_04075</name>
</gene>
<comment type="caution">
    <text evidence="6">Lacks conserved residue(s) required for the propagation of feature annotation.</text>
</comment>
<organism evidence="8 9">
    <name type="scientific">Allobacillus salarius</name>
    <dbReference type="NCBI Taxonomy" id="1955272"/>
    <lineage>
        <taxon>Bacteria</taxon>
        <taxon>Bacillati</taxon>
        <taxon>Bacillota</taxon>
        <taxon>Bacilli</taxon>
        <taxon>Bacillales</taxon>
        <taxon>Bacillaceae</taxon>
        <taxon>Allobacillus</taxon>
    </lineage>
</organism>
<keyword evidence="3 6" id="KW-0812">Transmembrane</keyword>
<evidence type="ECO:0000256" key="5">
    <source>
        <dbReference type="ARBA" id="ARBA00023136"/>
    </source>
</evidence>
<keyword evidence="4 6" id="KW-1133">Transmembrane helix</keyword>
<feature type="transmembrane region" description="Helical" evidence="6">
    <location>
        <begin position="21"/>
        <end position="48"/>
    </location>
</feature>
<comment type="similarity">
    <text evidence="6">Belongs to the TVP38/TMEM64 family.</text>
</comment>
<dbReference type="InterPro" id="IPR015414">
    <property type="entry name" value="TMEM64"/>
</dbReference>
<dbReference type="OrthoDB" id="2451090at2"/>
<evidence type="ECO:0000313" key="9">
    <source>
        <dbReference type="Proteomes" id="UP000316425"/>
    </source>
</evidence>
<keyword evidence="5 6" id="KW-0472">Membrane</keyword>
<evidence type="ECO:0000313" key="8">
    <source>
        <dbReference type="EMBL" id="TSJ66440.1"/>
    </source>
</evidence>
<dbReference type="GO" id="GO:0005886">
    <property type="term" value="C:plasma membrane"/>
    <property type="evidence" value="ECO:0007669"/>
    <property type="project" value="UniProtKB-SubCell"/>
</dbReference>
<protein>
    <recommendedName>
        <fullName evidence="6">TVP38/TMEM64 family membrane protein</fullName>
    </recommendedName>
</protein>
<comment type="subcellular location">
    <subcellularLocation>
        <location evidence="1 6">Cell membrane</location>
        <topology evidence="1 6">Multi-pass membrane protein</topology>
    </subcellularLocation>
</comment>
<comment type="caution">
    <text evidence="8">The sequence shown here is derived from an EMBL/GenBank/DDBJ whole genome shotgun (WGS) entry which is preliminary data.</text>
</comment>
<evidence type="ECO:0000256" key="2">
    <source>
        <dbReference type="ARBA" id="ARBA00022475"/>
    </source>
</evidence>
<evidence type="ECO:0000259" key="7">
    <source>
        <dbReference type="Pfam" id="PF09335"/>
    </source>
</evidence>
<dbReference type="PANTHER" id="PTHR12677:SF59">
    <property type="entry name" value="GOLGI APPARATUS MEMBRANE PROTEIN TVP38-RELATED"/>
    <property type="match status" value="1"/>
</dbReference>
<dbReference type="Pfam" id="PF09335">
    <property type="entry name" value="VTT_dom"/>
    <property type="match status" value="1"/>
</dbReference>
<feature type="transmembrane region" description="Helical" evidence="6">
    <location>
        <begin position="54"/>
        <end position="72"/>
    </location>
</feature>
<dbReference type="EMBL" id="VMHE01000004">
    <property type="protein sequence ID" value="TSJ66440.1"/>
    <property type="molecule type" value="Genomic_DNA"/>
</dbReference>
<keyword evidence="2 6" id="KW-1003">Cell membrane</keyword>
<evidence type="ECO:0000256" key="6">
    <source>
        <dbReference type="RuleBase" id="RU366058"/>
    </source>
</evidence>
<feature type="transmembrane region" description="Helical" evidence="6">
    <location>
        <begin position="150"/>
        <end position="173"/>
    </location>
</feature>
<sequence length="193" mass="22625">MEGVIGWIQQSIDSHQMIAPVLFIAFHIIRPFLFIPVAFICITGGLLFGMTYGVVYSLIGVTLSSLLFYMFVQQTPSLFKRFEKLKEKMFGKHRQLNMPQVVLLRITPFIHFHLISLILIEMTRNFKEYARMSIISNLPLAFVYTTFGQWFQSLGVVHLILFLSLILVLMYLIRRKEIILKWEDFFAVERPEN</sequence>
<evidence type="ECO:0000256" key="3">
    <source>
        <dbReference type="ARBA" id="ARBA00022692"/>
    </source>
</evidence>
<evidence type="ECO:0000256" key="4">
    <source>
        <dbReference type="ARBA" id="ARBA00022989"/>
    </source>
</evidence>
<dbReference type="RefSeq" id="WP_144088047.1">
    <property type="nucleotide sequence ID" value="NZ_VMHE01000004.1"/>
</dbReference>
<keyword evidence="9" id="KW-1185">Reference proteome</keyword>
<dbReference type="InterPro" id="IPR032816">
    <property type="entry name" value="VTT_dom"/>
</dbReference>
<dbReference type="AlphaFoldDB" id="A0A556PPW5"/>
<dbReference type="PANTHER" id="PTHR12677">
    <property type="entry name" value="GOLGI APPARATUS MEMBRANE PROTEIN TVP38-RELATED"/>
    <property type="match status" value="1"/>
</dbReference>
<evidence type="ECO:0000256" key="1">
    <source>
        <dbReference type="ARBA" id="ARBA00004651"/>
    </source>
</evidence>
<name>A0A556PPW5_9BACI</name>
<reference evidence="8 9" key="1">
    <citation type="submission" date="2019-07" db="EMBL/GenBank/DDBJ databases">
        <title>Allobacillus sp. nov. SKP isolated from shrimp paste of Euphausiacea.</title>
        <authorList>
            <person name="Kanchanasin P."/>
            <person name="Tanasupawat S."/>
            <person name="Shi W."/>
            <person name="Wu L."/>
            <person name="Ma J."/>
        </authorList>
    </citation>
    <scope>NUCLEOTIDE SEQUENCE [LARGE SCALE GENOMIC DNA]</scope>
    <source>
        <strain evidence="8 9">SKP4-8</strain>
    </source>
</reference>
<proteinExistence type="inferred from homology"/>
<dbReference type="Proteomes" id="UP000316425">
    <property type="component" value="Unassembled WGS sequence"/>
</dbReference>
<feature type="domain" description="VTT" evidence="7">
    <location>
        <begin position="35"/>
        <end position="149"/>
    </location>
</feature>
<feature type="transmembrane region" description="Helical" evidence="6">
    <location>
        <begin position="102"/>
        <end position="120"/>
    </location>
</feature>
<accession>A0A556PPW5</accession>